<comment type="caution">
    <text evidence="2">The sequence shown here is derived from an EMBL/GenBank/DDBJ whole genome shotgun (WGS) entry which is preliminary data.</text>
</comment>
<dbReference type="Proteomes" id="UP000310314">
    <property type="component" value="Unassembled WGS sequence"/>
</dbReference>
<gene>
    <name evidence="2" type="ORF">FEE95_09040</name>
</gene>
<evidence type="ECO:0000313" key="2">
    <source>
        <dbReference type="EMBL" id="TMM56639.1"/>
    </source>
</evidence>
<evidence type="ECO:0000256" key="1">
    <source>
        <dbReference type="SAM" id="SignalP"/>
    </source>
</evidence>
<organism evidence="2 3">
    <name type="scientific">Maribacter algarum</name>
    <name type="common">ex Zhang et al. 2020</name>
    <dbReference type="NCBI Taxonomy" id="2578118"/>
    <lineage>
        <taxon>Bacteria</taxon>
        <taxon>Pseudomonadati</taxon>
        <taxon>Bacteroidota</taxon>
        <taxon>Flavobacteriia</taxon>
        <taxon>Flavobacteriales</taxon>
        <taxon>Flavobacteriaceae</taxon>
        <taxon>Maribacter</taxon>
    </lineage>
</organism>
<reference evidence="2 3" key="1">
    <citation type="submission" date="2019-05" db="EMBL/GenBank/DDBJ databases">
        <authorList>
            <person name="Zhang J.-Y."/>
            <person name="Feg X."/>
            <person name="Du Z.-J."/>
        </authorList>
    </citation>
    <scope>NUCLEOTIDE SEQUENCE [LARGE SCALE GENOMIC DNA]</scope>
    <source>
        <strain evidence="2 3">RZ26</strain>
    </source>
</reference>
<sequence length="192" mass="22269">MKQILFILTLLLFLSSGICNAQKCKYPNKMRKIAQKHFKEAEITRATKFKPIFKKFSKAGTGFFVQSDKGYYLGFVLVRELGVRIDLNDDNPIQLQFVNDSILTLYPDKSIPGKFTLPVMTEYNKAYYKVDENQINLLASNSIKHIKIYYTLQKETSDYDRTVDDLGMFIDFEVLKENYQSNLIEIASCILK</sequence>
<keyword evidence="1" id="KW-0732">Signal</keyword>
<evidence type="ECO:0000313" key="3">
    <source>
        <dbReference type="Proteomes" id="UP000310314"/>
    </source>
</evidence>
<accession>A0A5S3PPT2</accession>
<dbReference type="RefSeq" id="WP_138657623.1">
    <property type="nucleotide sequence ID" value="NZ_VATY01000002.1"/>
</dbReference>
<dbReference type="EMBL" id="VATY01000002">
    <property type="protein sequence ID" value="TMM56639.1"/>
    <property type="molecule type" value="Genomic_DNA"/>
</dbReference>
<name>A0A5S3PPT2_9FLAO</name>
<evidence type="ECO:0008006" key="4">
    <source>
        <dbReference type="Google" id="ProtNLM"/>
    </source>
</evidence>
<proteinExistence type="predicted"/>
<dbReference type="AlphaFoldDB" id="A0A5S3PPT2"/>
<feature type="signal peptide" evidence="1">
    <location>
        <begin position="1"/>
        <end position="21"/>
    </location>
</feature>
<keyword evidence="3" id="KW-1185">Reference proteome</keyword>
<feature type="chain" id="PRO_5024373577" description="DUF4384 domain-containing protein" evidence="1">
    <location>
        <begin position="22"/>
        <end position="192"/>
    </location>
</feature>
<protein>
    <recommendedName>
        <fullName evidence="4">DUF4384 domain-containing protein</fullName>
    </recommendedName>
</protein>